<keyword evidence="1" id="KW-0472">Membrane</keyword>
<evidence type="ECO:0000256" key="1">
    <source>
        <dbReference type="SAM" id="Phobius"/>
    </source>
</evidence>
<dbReference type="InterPro" id="IPR025443">
    <property type="entry name" value="DUF4307"/>
</dbReference>
<dbReference type="GeneID" id="78121012"/>
<dbReference type="RefSeq" id="WP_126986448.1">
    <property type="nucleotide sequence ID" value="NZ_JALXWX010000015.1"/>
</dbReference>
<keyword evidence="1" id="KW-0812">Transmembrane</keyword>
<comment type="caution">
    <text evidence="2">The sequence shown here is derived from an EMBL/GenBank/DDBJ whole genome shotgun (WGS) entry which is preliminary data.</text>
</comment>
<feature type="transmembrane region" description="Helical" evidence="1">
    <location>
        <begin position="24"/>
        <end position="45"/>
    </location>
</feature>
<keyword evidence="3" id="KW-1185">Reference proteome</keyword>
<proteinExistence type="predicted"/>
<name>A0A426SKP4_9MICO</name>
<reference evidence="2 3" key="1">
    <citation type="submission" date="2018-07" db="EMBL/GenBank/DDBJ databases">
        <title>Brachybacteriurn paraconglorneratum KCTC 9916.</title>
        <authorList>
            <person name="Li Y."/>
        </authorList>
    </citation>
    <scope>NUCLEOTIDE SEQUENCE [LARGE SCALE GENOMIC DNA]</scope>
    <source>
        <strain evidence="2 3">KCTC 9916</strain>
    </source>
</reference>
<evidence type="ECO:0000313" key="3">
    <source>
        <dbReference type="Proteomes" id="UP000274327"/>
    </source>
</evidence>
<accession>A0A426SKP4</accession>
<dbReference type="EMBL" id="QOCI01000006">
    <property type="protein sequence ID" value="RRR18776.1"/>
    <property type="molecule type" value="Genomic_DNA"/>
</dbReference>
<evidence type="ECO:0000313" key="2">
    <source>
        <dbReference type="EMBL" id="RRR18776.1"/>
    </source>
</evidence>
<sequence length="130" mass="13925">MDDAEKLHRQRYGGPLVSPRTAKILVAVAGGVFVAIVIVVGLFVAREEVRYDVLAYDHLAADRIGVDFVVTMAPGTEATCRIQAMNEGRAQVGFVETTIPAQTERRTAHRVEISTQGEAVSAEVVGCTVG</sequence>
<organism evidence="2 3">
    <name type="scientific">Brachybacterium paraconglomeratum</name>
    <dbReference type="NCBI Taxonomy" id="173362"/>
    <lineage>
        <taxon>Bacteria</taxon>
        <taxon>Bacillati</taxon>
        <taxon>Actinomycetota</taxon>
        <taxon>Actinomycetes</taxon>
        <taxon>Micrococcales</taxon>
        <taxon>Dermabacteraceae</taxon>
        <taxon>Brachybacterium</taxon>
    </lineage>
</organism>
<gene>
    <name evidence="2" type="ORF">DS079_08245</name>
</gene>
<dbReference type="AlphaFoldDB" id="A0A426SKP4"/>
<dbReference type="Pfam" id="PF14155">
    <property type="entry name" value="DUF4307"/>
    <property type="match status" value="1"/>
</dbReference>
<keyword evidence="1" id="KW-1133">Transmembrane helix</keyword>
<dbReference type="Proteomes" id="UP000274327">
    <property type="component" value="Unassembled WGS sequence"/>
</dbReference>
<protein>
    <submittedName>
        <fullName evidence="2">DUF4307 domain-containing protein</fullName>
    </submittedName>
</protein>